<keyword evidence="3" id="KW-1185">Reference proteome</keyword>
<dbReference type="PANTHER" id="PTHR19871">
    <property type="entry name" value="BETA TRANSDUCIN-RELATED PROTEIN"/>
    <property type="match status" value="1"/>
</dbReference>
<evidence type="ECO:0000313" key="3">
    <source>
        <dbReference type="Proteomes" id="UP001174909"/>
    </source>
</evidence>
<dbReference type="EMBL" id="CASHTH010000497">
    <property type="protein sequence ID" value="CAI8002794.1"/>
    <property type="molecule type" value="Genomic_DNA"/>
</dbReference>
<dbReference type="InterPro" id="IPR052752">
    <property type="entry name" value="NACHT-WD_repeat"/>
</dbReference>
<feature type="region of interest" description="Disordered" evidence="1">
    <location>
        <begin position="92"/>
        <end position="127"/>
    </location>
</feature>
<evidence type="ECO:0000313" key="2">
    <source>
        <dbReference type="EMBL" id="CAI8002794.1"/>
    </source>
</evidence>
<accession>A0AA35W4W2</accession>
<sequence length="263" mass="29243">MELSGLMSRATSGLDRREVMDVLEGQLTTDLPKPVSKCIRLFLSSDLTDTSHERRMLKEKVFPHLRSFSRSLGLQLHVVDLYDNLPAGWLPPVASRGEVEEQEGEREGEREGENQTGQEMEGGVGGGSEVMCGLELRGLFQLALSEIRTCQDMSAGPTFISLLGQKYGHKPLPPHIPEEEYALLCGSMEDSADERQLVQQWYQLESNAQPPHYELLQPPQNCNEDWVNTQKVLSTTLRKAAKAALGSDGSRAQKYIMSGTIVQ</sequence>
<reference evidence="2" key="1">
    <citation type="submission" date="2023-03" db="EMBL/GenBank/DDBJ databases">
        <authorList>
            <person name="Steffen K."/>
            <person name="Cardenas P."/>
        </authorList>
    </citation>
    <scope>NUCLEOTIDE SEQUENCE</scope>
</reference>
<dbReference type="AlphaFoldDB" id="A0AA35W4W2"/>
<name>A0AA35W4W2_GEOBA</name>
<gene>
    <name evidence="2" type="ORF">GBAR_LOCUS3490</name>
</gene>
<organism evidence="2 3">
    <name type="scientific">Geodia barretti</name>
    <name type="common">Barrett's horny sponge</name>
    <dbReference type="NCBI Taxonomy" id="519541"/>
    <lineage>
        <taxon>Eukaryota</taxon>
        <taxon>Metazoa</taxon>
        <taxon>Porifera</taxon>
        <taxon>Demospongiae</taxon>
        <taxon>Heteroscleromorpha</taxon>
        <taxon>Tetractinellida</taxon>
        <taxon>Astrophorina</taxon>
        <taxon>Geodiidae</taxon>
        <taxon>Geodia</taxon>
    </lineage>
</organism>
<proteinExistence type="predicted"/>
<protein>
    <submittedName>
        <fullName evidence="2">NACHT and WD repeat domain-containing protein 2</fullName>
    </submittedName>
</protein>
<dbReference type="PANTHER" id="PTHR19871:SF14">
    <property type="entry name" value="DUF4062 DOMAIN-CONTAINING PROTEIN"/>
    <property type="match status" value="1"/>
</dbReference>
<evidence type="ECO:0000256" key="1">
    <source>
        <dbReference type="SAM" id="MobiDB-lite"/>
    </source>
</evidence>
<dbReference type="Proteomes" id="UP001174909">
    <property type="component" value="Unassembled WGS sequence"/>
</dbReference>
<comment type="caution">
    <text evidence="2">The sequence shown here is derived from an EMBL/GenBank/DDBJ whole genome shotgun (WGS) entry which is preliminary data.</text>
</comment>